<evidence type="ECO:0000256" key="3">
    <source>
        <dbReference type="ARBA" id="ARBA00022490"/>
    </source>
</evidence>
<dbReference type="InterPro" id="IPR014025">
    <property type="entry name" value="Glutaredoxin_subgr"/>
</dbReference>
<sequence length="212" mass="23066">MEAIMRVASKKGVVIFSKSSCCMCYAVKILFHELGVNPLIHELDQDPEGREMEKALMRMGCNTPVPSVFINGEFVGSTNEVMSLHLGGSLLPSPLQICIPQSPQGTFRIAMDKVMKLASQKAVVIFSKSTCCMSHAIKSLFYDLGVSPAIYELDEESRGREMEKALQRLGCNPTVPAVFIGGKLVSSTNTIMSLHLSGALIPMLKEAGAIWL</sequence>
<keyword evidence="4" id="KW-0676">Redox-active center</keyword>
<dbReference type="FunFam" id="3.40.30.10:FF:000028">
    <property type="entry name" value="Glutaredoxin family protein"/>
    <property type="match status" value="1"/>
</dbReference>
<keyword evidence="7" id="KW-1185">Reference proteome</keyword>
<comment type="similarity">
    <text evidence="2">Belongs to the glutaredoxin family. CC-type subfamily.</text>
</comment>
<gene>
    <name evidence="6" type="ORF">MKW94_026300</name>
</gene>
<accession>A0AA42APW3</accession>
<reference evidence="6" key="1">
    <citation type="submission" date="2022-03" db="EMBL/GenBank/DDBJ databases">
        <title>A functionally conserved STORR gene fusion in Papaver species that diverged 16.8 million years ago.</title>
        <authorList>
            <person name="Catania T."/>
        </authorList>
    </citation>
    <scope>NUCLEOTIDE SEQUENCE</scope>
    <source>
        <strain evidence="6">S-191538</strain>
    </source>
</reference>
<dbReference type="GO" id="GO:0005737">
    <property type="term" value="C:cytoplasm"/>
    <property type="evidence" value="ECO:0007669"/>
    <property type="project" value="UniProtKB-SubCell"/>
</dbReference>
<evidence type="ECO:0000256" key="4">
    <source>
        <dbReference type="ARBA" id="ARBA00023284"/>
    </source>
</evidence>
<evidence type="ECO:0000256" key="1">
    <source>
        <dbReference type="ARBA" id="ARBA00004496"/>
    </source>
</evidence>
<organism evidence="6 7">
    <name type="scientific">Papaver nudicaule</name>
    <name type="common">Iceland poppy</name>
    <dbReference type="NCBI Taxonomy" id="74823"/>
    <lineage>
        <taxon>Eukaryota</taxon>
        <taxon>Viridiplantae</taxon>
        <taxon>Streptophyta</taxon>
        <taxon>Embryophyta</taxon>
        <taxon>Tracheophyta</taxon>
        <taxon>Spermatophyta</taxon>
        <taxon>Magnoliopsida</taxon>
        <taxon>Ranunculales</taxon>
        <taxon>Papaveraceae</taxon>
        <taxon>Papaveroideae</taxon>
        <taxon>Papaver</taxon>
    </lineage>
</organism>
<comment type="caution">
    <text evidence="6">The sequence shown here is derived from an EMBL/GenBank/DDBJ whole genome shotgun (WGS) entry which is preliminary data.</text>
</comment>
<dbReference type="AlphaFoldDB" id="A0AA42APW3"/>
<dbReference type="InterPro" id="IPR011905">
    <property type="entry name" value="GlrX-like_pln_2"/>
</dbReference>
<evidence type="ECO:0000313" key="7">
    <source>
        <dbReference type="Proteomes" id="UP001177140"/>
    </source>
</evidence>
<dbReference type="SUPFAM" id="SSF52833">
    <property type="entry name" value="Thioredoxin-like"/>
    <property type="match status" value="2"/>
</dbReference>
<dbReference type="PANTHER" id="PTHR10168">
    <property type="entry name" value="GLUTAREDOXIN"/>
    <property type="match status" value="1"/>
</dbReference>
<evidence type="ECO:0000313" key="6">
    <source>
        <dbReference type="EMBL" id="MCL7039087.1"/>
    </source>
</evidence>
<dbReference type="Proteomes" id="UP001177140">
    <property type="component" value="Unassembled WGS sequence"/>
</dbReference>
<feature type="domain" description="Glutaredoxin" evidence="5">
    <location>
        <begin position="123"/>
        <end position="185"/>
    </location>
</feature>
<keyword evidence="3" id="KW-0963">Cytoplasm</keyword>
<name>A0AA42APW3_PAPNU</name>
<dbReference type="Pfam" id="PF00462">
    <property type="entry name" value="Glutaredoxin"/>
    <property type="match status" value="2"/>
</dbReference>
<feature type="domain" description="Glutaredoxin" evidence="5">
    <location>
        <begin position="13"/>
        <end position="75"/>
    </location>
</feature>
<evidence type="ECO:0000259" key="5">
    <source>
        <dbReference type="Pfam" id="PF00462"/>
    </source>
</evidence>
<dbReference type="CDD" id="cd03419">
    <property type="entry name" value="GRX_GRXh_1_2_like"/>
    <property type="match status" value="2"/>
</dbReference>
<dbReference type="Gene3D" id="3.40.30.10">
    <property type="entry name" value="Glutaredoxin"/>
    <property type="match status" value="2"/>
</dbReference>
<dbReference type="PROSITE" id="PS51354">
    <property type="entry name" value="GLUTAREDOXIN_2"/>
    <property type="match status" value="2"/>
</dbReference>
<comment type="subcellular location">
    <subcellularLocation>
        <location evidence="1">Cytoplasm</location>
    </subcellularLocation>
</comment>
<dbReference type="EMBL" id="JAJJMA010197602">
    <property type="protein sequence ID" value="MCL7039087.1"/>
    <property type="molecule type" value="Genomic_DNA"/>
</dbReference>
<protein>
    <recommendedName>
        <fullName evidence="5">Glutaredoxin domain-containing protein</fullName>
    </recommendedName>
</protein>
<dbReference type="NCBIfam" id="TIGR02189">
    <property type="entry name" value="GlrX-like_plant"/>
    <property type="match status" value="2"/>
</dbReference>
<dbReference type="InterPro" id="IPR036249">
    <property type="entry name" value="Thioredoxin-like_sf"/>
</dbReference>
<evidence type="ECO:0000256" key="2">
    <source>
        <dbReference type="ARBA" id="ARBA00007568"/>
    </source>
</evidence>
<proteinExistence type="inferred from homology"/>
<dbReference type="InterPro" id="IPR002109">
    <property type="entry name" value="Glutaredoxin"/>
</dbReference>
<dbReference type="PRINTS" id="PR00160">
    <property type="entry name" value="GLUTAREDOXIN"/>
</dbReference>